<evidence type="ECO:0000313" key="11">
    <source>
        <dbReference type="Proteomes" id="UP000054007"/>
    </source>
</evidence>
<evidence type="ECO:0000256" key="6">
    <source>
        <dbReference type="ARBA" id="ARBA00022989"/>
    </source>
</evidence>
<evidence type="ECO:0000256" key="5">
    <source>
        <dbReference type="ARBA" id="ARBA00022692"/>
    </source>
</evidence>
<dbReference type="GO" id="GO:0006629">
    <property type="term" value="P:lipid metabolic process"/>
    <property type="evidence" value="ECO:0007669"/>
    <property type="project" value="InterPro"/>
</dbReference>
<keyword evidence="11" id="KW-1185">Reference proteome</keyword>
<keyword evidence="6 8" id="KW-1133">Transmembrane helix</keyword>
<dbReference type="AlphaFoldDB" id="A0A0D7BX16"/>
<dbReference type="GO" id="GO:0008374">
    <property type="term" value="F:O-acyltransferase activity"/>
    <property type="evidence" value="ECO:0007669"/>
    <property type="project" value="InterPro"/>
</dbReference>
<dbReference type="PANTHER" id="PTHR31595:SF57">
    <property type="entry name" value="OS04G0481900 PROTEIN"/>
    <property type="match status" value="1"/>
</dbReference>
<keyword evidence="4" id="KW-0808">Transferase</keyword>
<comment type="pathway">
    <text evidence="2">Secondary metabolite biosynthesis.</text>
</comment>
<dbReference type="GO" id="GO:0016020">
    <property type="term" value="C:membrane"/>
    <property type="evidence" value="ECO:0007669"/>
    <property type="project" value="UniProtKB-SubCell"/>
</dbReference>
<feature type="domain" description="Wax synthase" evidence="9">
    <location>
        <begin position="216"/>
        <end position="297"/>
    </location>
</feature>
<comment type="similarity">
    <text evidence="3">Belongs to the wax synthase family.</text>
</comment>
<dbReference type="InterPro" id="IPR032805">
    <property type="entry name" value="Wax_synthase_dom"/>
</dbReference>
<dbReference type="Proteomes" id="UP000054007">
    <property type="component" value="Unassembled WGS sequence"/>
</dbReference>
<feature type="transmembrane region" description="Helical" evidence="8">
    <location>
        <begin position="293"/>
        <end position="310"/>
    </location>
</feature>
<evidence type="ECO:0000259" key="9">
    <source>
        <dbReference type="Pfam" id="PF13813"/>
    </source>
</evidence>
<gene>
    <name evidence="10" type="ORF">CYLTODRAFT_340844</name>
</gene>
<accession>A0A0D7BX16</accession>
<protein>
    <recommendedName>
        <fullName evidence="9">Wax synthase domain-containing protein</fullName>
    </recommendedName>
</protein>
<dbReference type="InterPro" id="IPR044851">
    <property type="entry name" value="Wax_synthase"/>
</dbReference>
<evidence type="ECO:0000256" key="2">
    <source>
        <dbReference type="ARBA" id="ARBA00005179"/>
    </source>
</evidence>
<reference evidence="10 11" key="1">
    <citation type="journal article" date="2015" name="Fungal Genet. Biol.">
        <title>Evolution of novel wood decay mechanisms in Agaricales revealed by the genome sequences of Fistulina hepatica and Cylindrobasidium torrendii.</title>
        <authorList>
            <person name="Floudas D."/>
            <person name="Held B.W."/>
            <person name="Riley R."/>
            <person name="Nagy L.G."/>
            <person name="Koehler G."/>
            <person name="Ransdell A.S."/>
            <person name="Younus H."/>
            <person name="Chow J."/>
            <person name="Chiniquy J."/>
            <person name="Lipzen A."/>
            <person name="Tritt A."/>
            <person name="Sun H."/>
            <person name="Haridas S."/>
            <person name="LaButti K."/>
            <person name="Ohm R.A."/>
            <person name="Kues U."/>
            <person name="Blanchette R.A."/>
            <person name="Grigoriev I.V."/>
            <person name="Minto R.E."/>
            <person name="Hibbett D.S."/>
        </authorList>
    </citation>
    <scope>NUCLEOTIDE SEQUENCE [LARGE SCALE GENOMIC DNA]</scope>
    <source>
        <strain evidence="10 11">FP15055 ss-10</strain>
    </source>
</reference>
<evidence type="ECO:0000256" key="3">
    <source>
        <dbReference type="ARBA" id="ARBA00007282"/>
    </source>
</evidence>
<dbReference type="PANTHER" id="PTHR31595">
    <property type="entry name" value="LONG-CHAIN-ALCOHOL O-FATTY-ACYLTRANSFERASE 3-RELATED"/>
    <property type="match status" value="1"/>
</dbReference>
<dbReference type="Pfam" id="PF13813">
    <property type="entry name" value="MBOAT_2"/>
    <property type="match status" value="1"/>
</dbReference>
<evidence type="ECO:0000256" key="4">
    <source>
        <dbReference type="ARBA" id="ARBA00022679"/>
    </source>
</evidence>
<comment type="subcellular location">
    <subcellularLocation>
        <location evidence="1">Membrane</location>
        <topology evidence="1">Multi-pass membrane protein</topology>
    </subcellularLocation>
</comment>
<evidence type="ECO:0000256" key="8">
    <source>
        <dbReference type="SAM" id="Phobius"/>
    </source>
</evidence>
<feature type="transmembrane region" description="Helical" evidence="8">
    <location>
        <begin position="319"/>
        <end position="337"/>
    </location>
</feature>
<feature type="transmembrane region" description="Helical" evidence="8">
    <location>
        <begin position="252"/>
        <end position="273"/>
    </location>
</feature>
<name>A0A0D7BX16_9AGAR</name>
<evidence type="ECO:0000313" key="10">
    <source>
        <dbReference type="EMBL" id="KIY74176.1"/>
    </source>
</evidence>
<sequence>MLPMQLGYILTAYLVTVPGTRLLRIAMFPLWVCCAYRMATKLTLGPGQDLGLMTMTSTIIMRIATWTFESTVYVRTGKNRKLNEPRTLSAALWDTGDLCFNFRGIGWNWGHGIHVPPSQIPKNTPPDQKRRAFLYIALRDWLLNGLALEALIVLKDLLFTLNRADPLTLAYTLPPALRRLLESLVYPLQTYFNLSAWSKWCALFGVFVVRQDPDEWPPFFDSPLRATSLSELWGKRWHLGLQQFLCGTGGRLFNVLFGRVGYIMGTFIMSGLFHDAGLLGLAREDGFCHGCNLTLFFVMNGVGIVLEGLFRRVTGKRVGGLNGTVWLFLWALFWFQYSMSTECLKMLYFVTKYNWAVMPVLQVAYILKWVGLVPTFLVSYANTLDDLEGFKWRR</sequence>
<proteinExistence type="inferred from homology"/>
<dbReference type="OrthoDB" id="1077582at2759"/>
<feature type="transmembrane region" description="Helical" evidence="8">
    <location>
        <begin position="6"/>
        <end position="32"/>
    </location>
</feature>
<feature type="transmembrane region" description="Helical" evidence="8">
    <location>
        <begin position="357"/>
        <end position="384"/>
    </location>
</feature>
<dbReference type="EMBL" id="KN880432">
    <property type="protein sequence ID" value="KIY74176.1"/>
    <property type="molecule type" value="Genomic_DNA"/>
</dbReference>
<keyword evidence="7 8" id="KW-0472">Membrane</keyword>
<keyword evidence="5 8" id="KW-0812">Transmembrane</keyword>
<evidence type="ECO:0000256" key="1">
    <source>
        <dbReference type="ARBA" id="ARBA00004141"/>
    </source>
</evidence>
<evidence type="ECO:0000256" key="7">
    <source>
        <dbReference type="ARBA" id="ARBA00023136"/>
    </source>
</evidence>
<organism evidence="10 11">
    <name type="scientific">Cylindrobasidium torrendii FP15055 ss-10</name>
    <dbReference type="NCBI Taxonomy" id="1314674"/>
    <lineage>
        <taxon>Eukaryota</taxon>
        <taxon>Fungi</taxon>
        <taxon>Dikarya</taxon>
        <taxon>Basidiomycota</taxon>
        <taxon>Agaricomycotina</taxon>
        <taxon>Agaricomycetes</taxon>
        <taxon>Agaricomycetidae</taxon>
        <taxon>Agaricales</taxon>
        <taxon>Marasmiineae</taxon>
        <taxon>Physalacriaceae</taxon>
        <taxon>Cylindrobasidium</taxon>
    </lineage>
</organism>